<protein>
    <submittedName>
        <fullName evidence="2">Putative Zn-dependent membrane protease</fullName>
    </submittedName>
</protein>
<feature type="transmembrane region" description="Helical" evidence="1">
    <location>
        <begin position="134"/>
        <end position="155"/>
    </location>
</feature>
<dbReference type="STRING" id="298654.FraEuI1c_2923"/>
<dbReference type="PANTHER" id="PTHR35864">
    <property type="entry name" value="ZINC METALLOPROTEASE MJ0611-RELATED"/>
    <property type="match status" value="1"/>
</dbReference>
<feature type="transmembrane region" description="Helical" evidence="1">
    <location>
        <begin position="187"/>
        <end position="206"/>
    </location>
</feature>
<keyword evidence="3" id="KW-1185">Reference proteome</keyword>
<dbReference type="Proteomes" id="UP000002484">
    <property type="component" value="Chromosome"/>
</dbReference>
<dbReference type="GO" id="GO:0006508">
    <property type="term" value="P:proteolysis"/>
    <property type="evidence" value="ECO:0007669"/>
    <property type="project" value="UniProtKB-KW"/>
</dbReference>
<keyword evidence="1" id="KW-0472">Membrane</keyword>
<dbReference type="RefSeq" id="WP_013424066.1">
    <property type="nucleotide sequence ID" value="NC_014666.1"/>
</dbReference>
<evidence type="ECO:0000313" key="2">
    <source>
        <dbReference type="EMBL" id="ADP80948.1"/>
    </source>
</evidence>
<organism evidence="2 3">
    <name type="scientific">Pseudofrankia inefficax (strain DSM 45817 / CECT 9037 / DDB 130130 / EuI1c)</name>
    <name type="common">Frankia inefficax</name>
    <dbReference type="NCBI Taxonomy" id="298654"/>
    <lineage>
        <taxon>Bacteria</taxon>
        <taxon>Bacillati</taxon>
        <taxon>Actinomycetota</taxon>
        <taxon>Actinomycetes</taxon>
        <taxon>Frankiales</taxon>
        <taxon>Frankiaceae</taxon>
        <taxon>Pseudofrankia</taxon>
    </lineage>
</organism>
<dbReference type="AlphaFoldDB" id="E3J969"/>
<accession>E3J969</accession>
<keyword evidence="1" id="KW-1133">Transmembrane helix</keyword>
<keyword evidence="2" id="KW-0645">Protease</keyword>
<gene>
    <name evidence="2" type="ordered locus">FraEuI1c_2923</name>
</gene>
<proteinExistence type="predicted"/>
<evidence type="ECO:0000256" key="1">
    <source>
        <dbReference type="SAM" id="Phobius"/>
    </source>
</evidence>
<dbReference type="HOGENOM" id="CLU_1163874_0_0_11"/>
<dbReference type="eggNOG" id="COG1994">
    <property type="taxonomic scope" value="Bacteria"/>
</dbReference>
<dbReference type="EMBL" id="CP002299">
    <property type="protein sequence ID" value="ADP80948.1"/>
    <property type="molecule type" value="Genomic_DNA"/>
</dbReference>
<dbReference type="InParanoid" id="E3J969"/>
<keyword evidence="2" id="KW-0378">Hydrolase</keyword>
<feature type="transmembrane region" description="Helical" evidence="1">
    <location>
        <begin position="86"/>
        <end position="114"/>
    </location>
</feature>
<reference evidence="2 3" key="1">
    <citation type="submission" date="2010-10" db="EMBL/GenBank/DDBJ databases">
        <title>Complete sequence of Frankia sp. EuI1c.</title>
        <authorList>
            <consortium name="US DOE Joint Genome Institute"/>
            <person name="Lucas S."/>
            <person name="Copeland A."/>
            <person name="Lapidus A."/>
            <person name="Cheng J.-F."/>
            <person name="Bruce D."/>
            <person name="Goodwin L."/>
            <person name="Pitluck S."/>
            <person name="Chertkov O."/>
            <person name="Detter J.C."/>
            <person name="Han C."/>
            <person name="Tapia R."/>
            <person name="Land M."/>
            <person name="Hauser L."/>
            <person name="Jeffries C."/>
            <person name="Kyrpides N."/>
            <person name="Ivanova N."/>
            <person name="Mikhailova N."/>
            <person name="Beauchemin N."/>
            <person name="Sen A."/>
            <person name="Sur S.A."/>
            <person name="Gtari M."/>
            <person name="Wall L."/>
            <person name="Tisa L."/>
            <person name="Woyke T."/>
        </authorList>
    </citation>
    <scope>NUCLEOTIDE SEQUENCE [LARGE SCALE GENOMIC DNA]</scope>
    <source>
        <strain evidence="3">DSM 45817 / CECT 9037 / EuI1c</strain>
    </source>
</reference>
<dbReference type="KEGG" id="fri:FraEuI1c_2923"/>
<evidence type="ECO:0000313" key="3">
    <source>
        <dbReference type="Proteomes" id="UP000002484"/>
    </source>
</evidence>
<name>E3J969_PSEI1</name>
<dbReference type="PANTHER" id="PTHR35864:SF1">
    <property type="entry name" value="ZINC METALLOPROTEASE YWHC-RELATED"/>
    <property type="match status" value="1"/>
</dbReference>
<dbReference type="OrthoDB" id="9800627at2"/>
<dbReference type="GO" id="GO:0008233">
    <property type="term" value="F:peptidase activity"/>
    <property type="evidence" value="ECO:0007669"/>
    <property type="project" value="UniProtKB-KW"/>
</dbReference>
<sequence>MLFHLAEPSALLGIVVALLIGVYAHDTAQIYAAKLLGDPSARRSGRLTARPLPTRVSPFSAVSMVLVGNGWTEPIRMNEVWRKRRFHICAALLTGPLAYLLLAFGSIGALAAVTDPGHIADGDRVIEVGRVGGFGAHLLLWMAITFASMFILSLIPIPPTDGGRILFLLAPTSQGWKNANYKLTESHLGVILLLVILLIPVLLPSLPNVVGQLVPPLLRGLGDIVGISL</sequence>
<dbReference type="InterPro" id="IPR052348">
    <property type="entry name" value="Metallopeptidase_M50B"/>
</dbReference>
<keyword evidence="1" id="KW-0812">Transmembrane</keyword>